<feature type="domain" description="SnoaL-like" evidence="1">
    <location>
        <begin position="6"/>
        <end position="129"/>
    </location>
</feature>
<dbReference type="InterPro" id="IPR037401">
    <property type="entry name" value="SnoaL-like"/>
</dbReference>
<sequence>MSDLDRSLLDELAIRKLTDAYSHAVMRGDGRAAAACYAENGILSAYSAPDVIGRDRIGSILEKTLSPLTFMVLTCANGVIEVVGDNAVASWSVSEWLAVDGQEELNCNFGVYEDSLARFPEGWRFIRRRFQVFSRGKVPYSGKFSLHPDLEHDYTVPRFLDPA</sequence>
<dbReference type="Gene3D" id="3.10.450.50">
    <property type="match status" value="1"/>
</dbReference>
<name>A0ABU7LCG0_9NOCA</name>
<reference evidence="2 3" key="1">
    <citation type="submission" date="2023-07" db="EMBL/GenBank/DDBJ databases">
        <authorList>
            <person name="Girao M."/>
            <person name="Carvalho M.F."/>
        </authorList>
    </citation>
    <scope>NUCLEOTIDE SEQUENCE [LARGE SCALE GENOMIC DNA]</scope>
    <source>
        <strain evidence="2 3">YIM65754</strain>
    </source>
</reference>
<gene>
    <name evidence="2" type="ORF">Q7514_16945</name>
</gene>
<evidence type="ECO:0000259" key="1">
    <source>
        <dbReference type="Pfam" id="PF13577"/>
    </source>
</evidence>
<keyword evidence="3" id="KW-1185">Reference proteome</keyword>
<protein>
    <submittedName>
        <fullName evidence="2">Nuclear transport factor 2 family protein</fullName>
    </submittedName>
</protein>
<organism evidence="2 3">
    <name type="scientific">Rhodococcus artemisiae</name>
    <dbReference type="NCBI Taxonomy" id="714159"/>
    <lineage>
        <taxon>Bacteria</taxon>
        <taxon>Bacillati</taxon>
        <taxon>Actinomycetota</taxon>
        <taxon>Actinomycetes</taxon>
        <taxon>Mycobacteriales</taxon>
        <taxon>Nocardiaceae</taxon>
        <taxon>Rhodococcus</taxon>
    </lineage>
</organism>
<dbReference type="Pfam" id="PF13577">
    <property type="entry name" value="SnoaL_4"/>
    <property type="match status" value="1"/>
</dbReference>
<evidence type="ECO:0000313" key="3">
    <source>
        <dbReference type="Proteomes" id="UP001336020"/>
    </source>
</evidence>
<comment type="caution">
    <text evidence="2">The sequence shown here is derived from an EMBL/GenBank/DDBJ whole genome shotgun (WGS) entry which is preliminary data.</text>
</comment>
<dbReference type="SUPFAM" id="SSF54427">
    <property type="entry name" value="NTF2-like"/>
    <property type="match status" value="1"/>
</dbReference>
<accession>A0ABU7LCG0</accession>
<proteinExistence type="predicted"/>
<dbReference type="InterPro" id="IPR032710">
    <property type="entry name" value="NTF2-like_dom_sf"/>
</dbReference>
<dbReference type="Proteomes" id="UP001336020">
    <property type="component" value="Unassembled WGS sequence"/>
</dbReference>
<dbReference type="RefSeq" id="WP_330134451.1">
    <property type="nucleotide sequence ID" value="NZ_JAUTXY010000007.1"/>
</dbReference>
<evidence type="ECO:0000313" key="2">
    <source>
        <dbReference type="EMBL" id="MEE2059209.1"/>
    </source>
</evidence>
<dbReference type="EMBL" id="JAUTXY010000007">
    <property type="protein sequence ID" value="MEE2059209.1"/>
    <property type="molecule type" value="Genomic_DNA"/>
</dbReference>